<proteinExistence type="predicted"/>
<evidence type="ECO:0000256" key="5">
    <source>
        <dbReference type="ARBA" id="ARBA00022840"/>
    </source>
</evidence>
<dbReference type="Proteomes" id="UP001499852">
    <property type="component" value="Unassembled WGS sequence"/>
</dbReference>
<keyword evidence="4" id="KW-0347">Helicase</keyword>
<dbReference type="InterPro" id="IPR014001">
    <property type="entry name" value="Helicase_ATP-bd"/>
</dbReference>
<dbReference type="PROSITE" id="PS51192">
    <property type="entry name" value="HELICASE_ATP_BIND_1"/>
    <property type="match status" value="1"/>
</dbReference>
<evidence type="ECO:0000259" key="10">
    <source>
        <dbReference type="PROSITE" id="PS51194"/>
    </source>
</evidence>
<evidence type="ECO:0000313" key="12">
    <source>
        <dbReference type="Proteomes" id="UP001499852"/>
    </source>
</evidence>
<dbReference type="Pfam" id="PF17191">
    <property type="entry name" value="RecG_wedge"/>
    <property type="match status" value="1"/>
</dbReference>
<dbReference type="Pfam" id="PF00271">
    <property type="entry name" value="Helicase_C"/>
    <property type="match status" value="1"/>
</dbReference>
<dbReference type="SMART" id="SM00490">
    <property type="entry name" value="HELICc"/>
    <property type="match status" value="1"/>
</dbReference>
<dbReference type="SUPFAM" id="SSF143422">
    <property type="entry name" value="Transposase IS200-like"/>
    <property type="match status" value="1"/>
</dbReference>
<evidence type="ECO:0000256" key="8">
    <source>
        <dbReference type="ARBA" id="ARBA00049819"/>
    </source>
</evidence>
<evidence type="ECO:0000256" key="1">
    <source>
        <dbReference type="ARBA" id="ARBA00022741"/>
    </source>
</evidence>
<dbReference type="SMART" id="SM01321">
    <property type="entry name" value="Y1_Tnp"/>
    <property type="match status" value="1"/>
</dbReference>
<dbReference type="PANTHER" id="PTHR47964:SF1">
    <property type="entry name" value="ATP-DEPENDENT DNA HELICASE HOMOLOG RECG, CHLOROPLASTIC"/>
    <property type="match status" value="1"/>
</dbReference>
<dbReference type="PROSITE" id="PS51194">
    <property type="entry name" value="HELICASE_CTER"/>
    <property type="match status" value="1"/>
</dbReference>
<keyword evidence="5" id="KW-0067">ATP-binding</keyword>
<sequence>MPLALDASLSDVPGLPSRVVKALAKEQVLTVGEIVNWLPFRHEDRRQMEGATFQVSELPACYQVLVTKTGNKYFGARRGAGLFEAQVEPIGGAAMGRLLTLRWWNMPFMSRAIAEGQELIIYGKVKESKDRLLMDHPEYEVLGDEEETTRIHSGRITPVYRLKSGVTQKTLRTATWHVIQALGDDFTRDLLPPPSQQGEFAGWSRARAIKAVHFTETMEYLEKARRYLALEEFYGYQLRVVRRRRAVLESGGHAHAAGPLAQEFEASLPFQMTGAQKRSLEEIQRDMASNAPMNRLLHGDVGSGKTVVAFAAMLGAVEAGKQAAMMAPTQILAEQHFLTARKWLEPLGLNVSLRTGTRAEDGGTELWSARVPRAVSRVSRETVLKAAREVHYAKRRLPHFERPWGKYFLTFTTALRRPLPPEARKLALEAALHFHGQRYQLYAACVMPDHVHLLLEPGVKNRDPETGDPVFYPLSELLHSIKSFSSKAILKLGWEDARVWEKETFDRLIRSEADLQETFGYIVSNPREEGLVTHAQEYEWLWPPLDGVPRDAELSTRDACAPCKKGPEIVIGTHALLHDEELVRNLGLVVIDEQHKFGVAQRARLIQKGNTPDVLVMTATPIPRTLTLTIYGDLDVSTIDERPKERGKIITKVRPATKQKEAAKFLKEQLEEGRQGYLVYPLIEESEKLDATAAKKGHEEWTKLLPHFQVGLLHGKLSGEEKELVMRDFRAGKLDVLVSTTVIEVGVDVPNATVMYIHNAERFGLAQLHQLRGRIGRGEHTSYCVLFVKDKDEEAKSRLAIMEETTDGFRISEEDLKRRGPGDVLGKAQSGQAPLKFAELLADTRLVRLARQLAEKTLDEDPQMQAPRLAELRPFVFQEDTPQAMMQ</sequence>
<dbReference type="Gene3D" id="3.30.70.1290">
    <property type="entry name" value="Transposase IS200-like"/>
    <property type="match status" value="1"/>
</dbReference>
<keyword evidence="12" id="KW-1185">Reference proteome</keyword>
<evidence type="ECO:0000256" key="6">
    <source>
        <dbReference type="ARBA" id="ARBA00023125"/>
    </source>
</evidence>
<dbReference type="EMBL" id="BAABIA010000001">
    <property type="protein sequence ID" value="GAA5132748.1"/>
    <property type="molecule type" value="Genomic_DNA"/>
</dbReference>
<gene>
    <name evidence="11" type="ORF">GCM10023213_01370</name>
</gene>
<keyword evidence="3" id="KW-0378">Hydrolase</keyword>
<dbReference type="Gene3D" id="2.40.50.140">
    <property type="entry name" value="Nucleic acid-binding proteins"/>
    <property type="match status" value="1"/>
</dbReference>
<accession>A0ABP9NSU2</accession>
<dbReference type="InterPro" id="IPR011545">
    <property type="entry name" value="DEAD/DEAH_box_helicase_dom"/>
</dbReference>
<keyword evidence="7" id="KW-0234">DNA repair</keyword>
<dbReference type="InterPro" id="IPR045562">
    <property type="entry name" value="RecG_dom3_C"/>
</dbReference>
<evidence type="ECO:0000256" key="4">
    <source>
        <dbReference type="ARBA" id="ARBA00022806"/>
    </source>
</evidence>
<dbReference type="InterPro" id="IPR002686">
    <property type="entry name" value="Transposase_17"/>
</dbReference>
<name>A0ABP9NSU2_9BACT</name>
<feature type="domain" description="Helicase ATP-binding" evidence="9">
    <location>
        <begin position="286"/>
        <end position="639"/>
    </location>
</feature>
<evidence type="ECO:0000256" key="7">
    <source>
        <dbReference type="ARBA" id="ARBA00023204"/>
    </source>
</evidence>
<reference evidence="12" key="1">
    <citation type="journal article" date="2019" name="Int. J. Syst. Evol. Microbiol.">
        <title>The Global Catalogue of Microorganisms (GCM) 10K type strain sequencing project: providing services to taxonomists for standard genome sequencing and annotation.</title>
        <authorList>
            <consortium name="The Broad Institute Genomics Platform"/>
            <consortium name="The Broad Institute Genome Sequencing Center for Infectious Disease"/>
            <person name="Wu L."/>
            <person name="Ma J."/>
        </authorList>
    </citation>
    <scope>NUCLEOTIDE SEQUENCE [LARGE SCALE GENOMIC DNA]</scope>
    <source>
        <strain evidence="12">JCM 18053</strain>
    </source>
</reference>
<dbReference type="PANTHER" id="PTHR47964">
    <property type="entry name" value="ATP-DEPENDENT DNA HELICASE HOMOLOG RECG, CHLOROPLASTIC"/>
    <property type="match status" value="1"/>
</dbReference>
<organism evidence="11 12">
    <name type="scientific">Prosthecobacter algae</name>
    <dbReference type="NCBI Taxonomy" id="1144682"/>
    <lineage>
        <taxon>Bacteria</taxon>
        <taxon>Pseudomonadati</taxon>
        <taxon>Verrucomicrobiota</taxon>
        <taxon>Verrucomicrobiia</taxon>
        <taxon>Verrucomicrobiales</taxon>
        <taxon>Verrucomicrobiaceae</taxon>
        <taxon>Prosthecobacter</taxon>
    </lineage>
</organism>
<evidence type="ECO:0000259" key="9">
    <source>
        <dbReference type="PROSITE" id="PS51192"/>
    </source>
</evidence>
<dbReference type="SMART" id="SM00487">
    <property type="entry name" value="DEXDc"/>
    <property type="match status" value="1"/>
</dbReference>
<dbReference type="InterPro" id="IPR027417">
    <property type="entry name" value="P-loop_NTPase"/>
</dbReference>
<keyword evidence="1" id="KW-0547">Nucleotide-binding</keyword>
<dbReference type="InterPro" id="IPR033454">
    <property type="entry name" value="RecG_wedge"/>
</dbReference>
<evidence type="ECO:0000313" key="11">
    <source>
        <dbReference type="EMBL" id="GAA5132748.1"/>
    </source>
</evidence>
<comment type="caution">
    <text evidence="11">The sequence shown here is derived from an EMBL/GenBank/DDBJ whole genome shotgun (WGS) entry which is preliminary data.</text>
</comment>
<keyword evidence="2" id="KW-0227">DNA damage</keyword>
<protein>
    <recommendedName>
        <fullName evidence="8">Probable DNA 3'-5' helicase RecG</fullName>
    </recommendedName>
</protein>
<dbReference type="RefSeq" id="WP_345734443.1">
    <property type="nucleotide sequence ID" value="NZ_BAABIA010000001.1"/>
</dbReference>
<dbReference type="Gene3D" id="3.40.50.300">
    <property type="entry name" value="P-loop containing nucleotide triphosphate hydrolases"/>
    <property type="match status" value="3"/>
</dbReference>
<dbReference type="SUPFAM" id="SSF52540">
    <property type="entry name" value="P-loop containing nucleoside triphosphate hydrolases"/>
    <property type="match status" value="2"/>
</dbReference>
<dbReference type="Pfam" id="PF00270">
    <property type="entry name" value="DEAD"/>
    <property type="match status" value="2"/>
</dbReference>
<dbReference type="Pfam" id="PF19833">
    <property type="entry name" value="RecG_dom3_C"/>
    <property type="match status" value="1"/>
</dbReference>
<dbReference type="InterPro" id="IPR001650">
    <property type="entry name" value="Helicase_C-like"/>
</dbReference>
<evidence type="ECO:0000256" key="2">
    <source>
        <dbReference type="ARBA" id="ARBA00022763"/>
    </source>
</evidence>
<feature type="domain" description="Helicase C-terminal" evidence="10">
    <location>
        <begin position="658"/>
        <end position="817"/>
    </location>
</feature>
<dbReference type="InterPro" id="IPR012340">
    <property type="entry name" value="NA-bd_OB-fold"/>
</dbReference>
<dbReference type="SUPFAM" id="SSF50249">
    <property type="entry name" value="Nucleic acid-binding proteins"/>
    <property type="match status" value="1"/>
</dbReference>
<dbReference type="CDD" id="cd04488">
    <property type="entry name" value="RecG_wedge_OBF"/>
    <property type="match status" value="1"/>
</dbReference>
<keyword evidence="6" id="KW-0238">DNA-binding</keyword>
<dbReference type="InterPro" id="IPR047112">
    <property type="entry name" value="RecG/Mfd"/>
</dbReference>
<evidence type="ECO:0000256" key="3">
    <source>
        <dbReference type="ARBA" id="ARBA00022801"/>
    </source>
</evidence>
<dbReference type="InterPro" id="IPR036515">
    <property type="entry name" value="Transposase_17_sf"/>
</dbReference>